<dbReference type="InterPro" id="IPR029068">
    <property type="entry name" value="Glyas_Bleomycin-R_OHBP_Dase"/>
</dbReference>
<gene>
    <name evidence="2" type="ORF">EV385_0978</name>
</gene>
<dbReference type="SUPFAM" id="SSF54593">
    <property type="entry name" value="Glyoxalase/Bleomycin resistance protein/Dihydroxybiphenyl dioxygenase"/>
    <property type="match status" value="1"/>
</dbReference>
<dbReference type="InterPro" id="IPR037523">
    <property type="entry name" value="VOC_core"/>
</dbReference>
<organism evidence="2 3">
    <name type="scientific">Krasilnikovia cinnamomea</name>
    <dbReference type="NCBI Taxonomy" id="349313"/>
    <lineage>
        <taxon>Bacteria</taxon>
        <taxon>Bacillati</taxon>
        <taxon>Actinomycetota</taxon>
        <taxon>Actinomycetes</taxon>
        <taxon>Micromonosporales</taxon>
        <taxon>Micromonosporaceae</taxon>
        <taxon>Krasilnikovia</taxon>
    </lineage>
</organism>
<proteinExistence type="predicted"/>
<evidence type="ECO:0000259" key="1">
    <source>
        <dbReference type="PROSITE" id="PS51819"/>
    </source>
</evidence>
<dbReference type="PROSITE" id="PS51819">
    <property type="entry name" value="VOC"/>
    <property type="match status" value="1"/>
</dbReference>
<dbReference type="Proteomes" id="UP000292564">
    <property type="component" value="Unassembled WGS sequence"/>
</dbReference>
<dbReference type="Pfam" id="PF18029">
    <property type="entry name" value="Glyoxalase_6"/>
    <property type="match status" value="1"/>
</dbReference>
<dbReference type="EMBL" id="SHKY01000001">
    <property type="protein sequence ID" value="RZU49236.1"/>
    <property type="molecule type" value="Genomic_DNA"/>
</dbReference>
<comment type="caution">
    <text evidence="2">The sequence shown here is derived from an EMBL/GenBank/DDBJ whole genome shotgun (WGS) entry which is preliminary data.</text>
</comment>
<name>A0A4V2G6M3_9ACTN</name>
<accession>A0A4V2G6M3</accession>
<evidence type="ECO:0000313" key="3">
    <source>
        <dbReference type="Proteomes" id="UP000292564"/>
    </source>
</evidence>
<evidence type="ECO:0000313" key="2">
    <source>
        <dbReference type="EMBL" id="RZU49236.1"/>
    </source>
</evidence>
<dbReference type="CDD" id="cd06587">
    <property type="entry name" value="VOC"/>
    <property type="match status" value="1"/>
</dbReference>
<keyword evidence="2" id="KW-0223">Dioxygenase</keyword>
<protein>
    <submittedName>
        <fullName evidence="2">Glyoxalase/bleomycin resistance protein/dioxygenase superfamily protein</fullName>
    </submittedName>
</protein>
<sequence length="138" mass="14795">MSATNGVARRRKVPGMSGIATLAMINIDAADPAALASFYSRLLGWEVVHSADDYAMVSDGTMSIGFGRLPGYAGPGWPGETTPKRFHLDLYVDDLDKAEEQALALGASKPDAQPEPQRWRVLLDPGGHPFDLCARPQG</sequence>
<dbReference type="PANTHER" id="PTHR35908">
    <property type="entry name" value="HYPOTHETICAL FUSION PROTEIN"/>
    <property type="match status" value="1"/>
</dbReference>
<dbReference type="GO" id="GO:0051213">
    <property type="term" value="F:dioxygenase activity"/>
    <property type="evidence" value="ECO:0007669"/>
    <property type="project" value="UniProtKB-KW"/>
</dbReference>
<dbReference type="Gene3D" id="3.10.180.10">
    <property type="entry name" value="2,3-Dihydroxybiphenyl 1,2-Dioxygenase, domain 1"/>
    <property type="match status" value="1"/>
</dbReference>
<feature type="domain" description="VOC" evidence="1">
    <location>
        <begin position="21"/>
        <end position="135"/>
    </location>
</feature>
<dbReference type="PANTHER" id="PTHR35908:SF1">
    <property type="entry name" value="CONSERVED PROTEIN"/>
    <property type="match status" value="1"/>
</dbReference>
<keyword evidence="2" id="KW-0560">Oxidoreductase</keyword>
<dbReference type="AlphaFoldDB" id="A0A4V2G6M3"/>
<reference evidence="2 3" key="1">
    <citation type="submission" date="2019-02" db="EMBL/GenBank/DDBJ databases">
        <title>Sequencing the genomes of 1000 actinobacteria strains.</title>
        <authorList>
            <person name="Klenk H.-P."/>
        </authorList>
    </citation>
    <scope>NUCLEOTIDE SEQUENCE [LARGE SCALE GENOMIC DNA]</scope>
    <source>
        <strain evidence="2 3">DSM 45162</strain>
    </source>
</reference>
<dbReference type="InterPro" id="IPR041581">
    <property type="entry name" value="Glyoxalase_6"/>
</dbReference>
<keyword evidence="3" id="KW-1185">Reference proteome</keyword>